<reference evidence="3 4" key="1">
    <citation type="journal article" date="2020" name="FEMS Microbiol. Ecol.">
        <title>Temporal dynamics of bacterial communities during seed development and maturation.</title>
        <authorList>
            <person name="Chesneau G."/>
            <person name="Torres-Cortes G."/>
            <person name="Briand M."/>
            <person name="Darrasse A."/>
            <person name="Preveaux A."/>
            <person name="Marais C."/>
            <person name="Jacques M.A."/>
            <person name="Shade A."/>
            <person name="Barret M."/>
        </authorList>
    </citation>
    <scope>NUCLEOTIDE SEQUENCE [LARGE SCALE GENOMIC DNA]</scope>
    <source>
        <strain evidence="3 4">CFBP13599</strain>
    </source>
</reference>
<sequence>MTPLCKPLLTAALLSLCAGQATLASAEGSTSASDYSSAYTTCMDSNSSTTGMVSCAADETKRQDARLNANYQAGMKTLEGTKRTAMRDAQRLWIQFRDADCAIEAGLTGGTLDRINAQMCLLKATKVRADTLAVRFQPQDL</sequence>
<proteinExistence type="predicted"/>
<dbReference type="EMBL" id="JACYWZ010000001">
    <property type="protein sequence ID" value="MBD8768901.1"/>
    <property type="molecule type" value="Genomic_DNA"/>
</dbReference>
<dbReference type="PANTHER" id="PTHR39176">
    <property type="entry name" value="PERIPLASMIC PROTEIN-RELATED"/>
    <property type="match status" value="1"/>
</dbReference>
<accession>A0ABR9BV00</accession>
<dbReference type="Proteomes" id="UP000620025">
    <property type="component" value="Unassembled WGS sequence"/>
</dbReference>
<evidence type="ECO:0000256" key="1">
    <source>
        <dbReference type="SAM" id="SignalP"/>
    </source>
</evidence>
<dbReference type="PANTHER" id="PTHR39176:SF1">
    <property type="entry name" value="PERIPLASMIC PROTEIN"/>
    <property type="match status" value="1"/>
</dbReference>
<organism evidence="3 4">
    <name type="scientific">Pseudomonas coleopterorum</name>
    <dbReference type="NCBI Taxonomy" id="1605838"/>
    <lineage>
        <taxon>Bacteria</taxon>
        <taxon>Pseudomonadati</taxon>
        <taxon>Pseudomonadota</taxon>
        <taxon>Gammaproteobacteria</taxon>
        <taxon>Pseudomonadales</taxon>
        <taxon>Pseudomonadaceae</taxon>
        <taxon>Pseudomonas</taxon>
    </lineage>
</organism>
<dbReference type="InterPro" id="IPR009739">
    <property type="entry name" value="LprI-like_N"/>
</dbReference>
<feature type="signal peptide" evidence="1">
    <location>
        <begin position="1"/>
        <end position="26"/>
    </location>
</feature>
<keyword evidence="1" id="KW-0732">Signal</keyword>
<keyword evidence="4" id="KW-1185">Reference proteome</keyword>
<gene>
    <name evidence="3" type="ORF">IFT38_05055</name>
</gene>
<comment type="caution">
    <text evidence="3">The sequence shown here is derived from an EMBL/GenBank/DDBJ whole genome shotgun (WGS) entry which is preliminary data.</text>
</comment>
<feature type="chain" id="PRO_5046307943" evidence="1">
    <location>
        <begin position="27"/>
        <end position="141"/>
    </location>
</feature>
<evidence type="ECO:0000313" key="3">
    <source>
        <dbReference type="EMBL" id="MBD8768901.1"/>
    </source>
</evidence>
<protein>
    <submittedName>
        <fullName evidence="3">DUF1311 domain-containing protein</fullName>
    </submittedName>
</protein>
<name>A0ABR9BV00_9PSED</name>
<dbReference type="RefSeq" id="WP_177327941.1">
    <property type="nucleotide sequence ID" value="NZ_JACYWY010000007.1"/>
</dbReference>
<feature type="domain" description="Lysozyme inhibitor LprI-like N-terminal" evidence="2">
    <location>
        <begin position="42"/>
        <end position="132"/>
    </location>
</feature>
<evidence type="ECO:0000259" key="2">
    <source>
        <dbReference type="Pfam" id="PF07007"/>
    </source>
</evidence>
<dbReference type="Gene3D" id="1.20.1270.180">
    <property type="match status" value="1"/>
</dbReference>
<evidence type="ECO:0000313" key="4">
    <source>
        <dbReference type="Proteomes" id="UP000620025"/>
    </source>
</evidence>
<dbReference type="Pfam" id="PF07007">
    <property type="entry name" value="LprI"/>
    <property type="match status" value="1"/>
</dbReference>